<sequence length="720" mass="80319">MSCPFSLVKQMSQDGKGQRQASMGSAKSSPKHHKSPVRKISSNLSTDGLIGRKISGISVASSSTSEDENCERKLGIASLAEAVGTMIMPSMTFANRALIELVNSYDPVYWTKLKNNVAFNIEKFEGAAFDQEKRFTPVDSALMQTLAKSAADLLAIPIESFMVQYGKHFFKLCIDSYDRELRSLGSTLFSFLSNLDGLVGHIKRTNKCLKCDSYQLPSFCCTERVNGLLFQYFTSKIGMGPFIKGIIQQVANDMYDITVNIIDRSEEYKHMGCYAYLIVQTSDSNPVNCLFSGRGRLPKNVNSRIGVVTFCKTFPFNIMFDQNLRILQLGSALMKIVASEINTKGLQFQTYFLVTKPLVKLTFNSFLSKSNSDFTVQVKQSSSRKDGSLSQNMELTGQMVHASESNAMLFLGSPSVEKLDELIGKGIYLSDIPIHDATRDLILVGEQTKAQDGLKKRMESLKKDIEIATAAVETEKQKNVELLNMVFPRDIAKKLWRGEQVEPKCIENCTMLFSDLVGFTAICSTCTPMEVINMLNTMYTEFDQFCGELDVYKIETIGDAYCVAGGIHRKSDTHAQQIAWMALMMMDAVKNMKAKDGNSLQMRIGLHTGSIVASVVGIKMPRYCLFGNNVTLANKFESGSIAMRINISPTTYELLNQTPGFDYTSRSRDELPSGFPNDVKGTCHFLNSYRYARIKDGNTQSIRTHILKTVEDLDIKRLDD</sequence>
<keyword evidence="8" id="KW-0175">Coiled coil</keyword>
<keyword evidence="5" id="KW-0342">GTP-binding</keyword>
<dbReference type="EMBL" id="CAIIXF020000002">
    <property type="protein sequence ID" value="CAH1777166.1"/>
    <property type="molecule type" value="Genomic_DNA"/>
</dbReference>
<evidence type="ECO:0000256" key="6">
    <source>
        <dbReference type="ARBA" id="ARBA00023239"/>
    </source>
</evidence>
<dbReference type="GO" id="GO:0005525">
    <property type="term" value="F:GTP binding"/>
    <property type="evidence" value="ECO:0007669"/>
    <property type="project" value="UniProtKB-KW"/>
</dbReference>
<dbReference type="InterPro" id="IPR001054">
    <property type="entry name" value="A/G_cyclase"/>
</dbReference>
<dbReference type="InterPro" id="IPR011645">
    <property type="entry name" value="HNOB_dom_associated"/>
</dbReference>
<dbReference type="Pfam" id="PF07701">
    <property type="entry name" value="HNOBA"/>
    <property type="match status" value="1"/>
</dbReference>
<gene>
    <name evidence="10" type="ORF">OFUS_LOCUS4241</name>
</gene>
<feature type="coiled-coil region" evidence="8">
    <location>
        <begin position="451"/>
        <end position="478"/>
    </location>
</feature>
<dbReference type="InterPro" id="IPR038158">
    <property type="entry name" value="H-NOX_domain_sf"/>
</dbReference>
<dbReference type="FunFam" id="3.30.450.260:FF:000002">
    <property type="entry name" value="guanylate cyclase soluble subunit alpha-2"/>
    <property type="match status" value="1"/>
</dbReference>
<dbReference type="Gene3D" id="3.90.1520.10">
    <property type="entry name" value="H-NOX domain"/>
    <property type="match status" value="1"/>
</dbReference>
<dbReference type="GO" id="GO:0019934">
    <property type="term" value="P:cGMP-mediated signaling"/>
    <property type="evidence" value="ECO:0007669"/>
    <property type="project" value="TreeGrafter"/>
</dbReference>
<evidence type="ECO:0000256" key="8">
    <source>
        <dbReference type="SAM" id="Coils"/>
    </source>
</evidence>
<keyword evidence="4" id="KW-0547">Nucleotide-binding</keyword>
<evidence type="ECO:0000256" key="3">
    <source>
        <dbReference type="ARBA" id="ARBA00022490"/>
    </source>
</evidence>
<dbReference type="Pfam" id="PF07700">
    <property type="entry name" value="HNOB"/>
    <property type="match status" value="1"/>
</dbReference>
<protein>
    <recommendedName>
        <fullName evidence="2">guanylate cyclase</fullName>
        <ecNumber evidence="2">4.6.1.2</ecNumber>
    </recommendedName>
</protein>
<organism evidence="10 11">
    <name type="scientific">Owenia fusiformis</name>
    <name type="common">Polychaete worm</name>
    <dbReference type="NCBI Taxonomy" id="6347"/>
    <lineage>
        <taxon>Eukaryota</taxon>
        <taxon>Metazoa</taxon>
        <taxon>Spiralia</taxon>
        <taxon>Lophotrochozoa</taxon>
        <taxon>Annelida</taxon>
        <taxon>Polychaeta</taxon>
        <taxon>Sedentaria</taxon>
        <taxon>Canalipalpata</taxon>
        <taxon>Sabellida</taxon>
        <taxon>Oweniida</taxon>
        <taxon>Oweniidae</taxon>
        <taxon>Owenia</taxon>
    </lineage>
</organism>
<dbReference type="PANTHER" id="PTHR45655">
    <property type="entry name" value="GUANYLATE CYCLASE SOLUBLE SUBUNIT BETA-2"/>
    <property type="match status" value="1"/>
</dbReference>
<evidence type="ECO:0000256" key="9">
    <source>
        <dbReference type="SAM" id="MobiDB-lite"/>
    </source>
</evidence>
<keyword evidence="3" id="KW-0963">Cytoplasm</keyword>
<dbReference type="FunFam" id="3.30.70.1230:FF:000007">
    <property type="entry name" value="Guanylate cyclase soluble subunit alpha-3"/>
    <property type="match status" value="1"/>
</dbReference>
<evidence type="ECO:0000256" key="4">
    <source>
        <dbReference type="ARBA" id="ARBA00022741"/>
    </source>
</evidence>
<dbReference type="Gene3D" id="6.10.250.780">
    <property type="match status" value="1"/>
</dbReference>
<dbReference type="PROSITE" id="PS50125">
    <property type="entry name" value="GUANYLATE_CYCLASE_2"/>
    <property type="match status" value="1"/>
</dbReference>
<dbReference type="EC" id="4.6.1.2" evidence="2"/>
<keyword evidence="6" id="KW-0456">Lyase</keyword>
<dbReference type="GO" id="GO:0070482">
    <property type="term" value="P:response to oxygen levels"/>
    <property type="evidence" value="ECO:0007669"/>
    <property type="project" value="TreeGrafter"/>
</dbReference>
<evidence type="ECO:0000256" key="1">
    <source>
        <dbReference type="ARBA" id="ARBA00004496"/>
    </source>
</evidence>
<evidence type="ECO:0000256" key="5">
    <source>
        <dbReference type="ARBA" id="ARBA00023134"/>
    </source>
</evidence>
<dbReference type="SMART" id="SM00044">
    <property type="entry name" value="CYCc"/>
    <property type="match status" value="1"/>
</dbReference>
<dbReference type="InterPro" id="IPR042463">
    <property type="entry name" value="HNOB_dom_associated_sf"/>
</dbReference>
<dbReference type="PANTHER" id="PTHR45655:SF6">
    <property type="entry name" value="HEAD-SPECIFIC GUANYLATE CYCLASE"/>
    <property type="match status" value="1"/>
</dbReference>
<dbReference type="InterPro" id="IPR024096">
    <property type="entry name" value="NO_sig/Golgi_transp_ligand-bd"/>
</dbReference>
<dbReference type="Proteomes" id="UP000749559">
    <property type="component" value="Unassembled WGS sequence"/>
</dbReference>
<dbReference type="Gene3D" id="3.30.70.1230">
    <property type="entry name" value="Nucleotide cyclase"/>
    <property type="match status" value="1"/>
</dbReference>
<dbReference type="Pfam" id="PF00211">
    <property type="entry name" value="Guanylate_cyc"/>
    <property type="match status" value="1"/>
</dbReference>
<evidence type="ECO:0000313" key="11">
    <source>
        <dbReference type="Proteomes" id="UP000749559"/>
    </source>
</evidence>
<dbReference type="GO" id="GO:0004383">
    <property type="term" value="F:guanylate cyclase activity"/>
    <property type="evidence" value="ECO:0007669"/>
    <property type="project" value="UniProtKB-EC"/>
</dbReference>
<keyword evidence="11" id="KW-1185">Reference proteome</keyword>
<name>A0A8J1THS2_OWEFU</name>
<dbReference type="GO" id="GO:0020037">
    <property type="term" value="F:heme binding"/>
    <property type="evidence" value="ECO:0007669"/>
    <property type="project" value="InterPro"/>
</dbReference>
<dbReference type="OrthoDB" id="6127067at2759"/>
<dbReference type="GO" id="GO:0008074">
    <property type="term" value="C:guanylate cyclase complex, soluble"/>
    <property type="evidence" value="ECO:0007669"/>
    <property type="project" value="TreeGrafter"/>
</dbReference>
<proteinExistence type="predicted"/>
<comment type="caution">
    <text evidence="10">The sequence shown here is derived from an EMBL/GenBank/DDBJ whole genome shotgun (WGS) entry which is preliminary data.</text>
</comment>
<accession>A0A8J1THS2</accession>
<dbReference type="SUPFAM" id="SSF55073">
    <property type="entry name" value="Nucleotide cyclase"/>
    <property type="match status" value="1"/>
</dbReference>
<dbReference type="InterPro" id="IPR011644">
    <property type="entry name" value="Heme_NO-bd"/>
</dbReference>
<dbReference type="AlphaFoldDB" id="A0A8J1THS2"/>
<reference evidence="10" key="1">
    <citation type="submission" date="2022-03" db="EMBL/GenBank/DDBJ databases">
        <authorList>
            <person name="Martin C."/>
        </authorList>
    </citation>
    <scope>NUCLEOTIDE SEQUENCE</scope>
</reference>
<evidence type="ECO:0000256" key="2">
    <source>
        <dbReference type="ARBA" id="ARBA00012202"/>
    </source>
</evidence>
<dbReference type="CDD" id="cd07302">
    <property type="entry name" value="CHD"/>
    <property type="match status" value="1"/>
</dbReference>
<evidence type="ECO:0000256" key="7">
    <source>
        <dbReference type="ARBA" id="ARBA00023293"/>
    </source>
</evidence>
<dbReference type="Gene3D" id="3.30.450.260">
    <property type="entry name" value="Haem NO binding associated domain"/>
    <property type="match status" value="1"/>
</dbReference>
<dbReference type="InterPro" id="IPR029787">
    <property type="entry name" value="Nucleotide_cyclase"/>
</dbReference>
<comment type="subcellular location">
    <subcellularLocation>
        <location evidence="1">Cytoplasm</location>
    </subcellularLocation>
</comment>
<evidence type="ECO:0000313" key="10">
    <source>
        <dbReference type="EMBL" id="CAH1777166.1"/>
    </source>
</evidence>
<dbReference type="SUPFAM" id="SSF111126">
    <property type="entry name" value="Ligand-binding domain in the NO signalling and Golgi transport"/>
    <property type="match status" value="1"/>
</dbReference>
<keyword evidence="7" id="KW-0141">cGMP biosynthesis</keyword>
<feature type="compositionally biased region" description="Polar residues" evidence="9">
    <location>
        <begin position="9"/>
        <end position="26"/>
    </location>
</feature>
<feature type="region of interest" description="Disordered" evidence="9">
    <location>
        <begin position="1"/>
        <end position="42"/>
    </location>
</feature>